<gene>
    <name evidence="1" type="ORF">VNI00_015735</name>
</gene>
<evidence type="ECO:0000313" key="1">
    <source>
        <dbReference type="EMBL" id="KAK7026089.1"/>
    </source>
</evidence>
<proteinExistence type="predicted"/>
<name>A0AAW0BIA0_9AGAR</name>
<dbReference type="AlphaFoldDB" id="A0AAW0BIA0"/>
<dbReference type="EMBL" id="JAYKXP010000107">
    <property type="protein sequence ID" value="KAK7026089.1"/>
    <property type="molecule type" value="Genomic_DNA"/>
</dbReference>
<accession>A0AAW0BIA0</accession>
<dbReference type="Proteomes" id="UP001383192">
    <property type="component" value="Unassembled WGS sequence"/>
</dbReference>
<keyword evidence="2" id="KW-1185">Reference proteome</keyword>
<sequence length="66" mass="7150">MLQAMILVLVTTGQNMPTVFKATALFDLFLAIREGSTVAAHRWKHTDDGTGGLDASIAYELDRAKA</sequence>
<evidence type="ECO:0000313" key="2">
    <source>
        <dbReference type="Proteomes" id="UP001383192"/>
    </source>
</evidence>
<protein>
    <submittedName>
        <fullName evidence="1">Uncharacterized protein</fullName>
    </submittedName>
</protein>
<reference evidence="1 2" key="1">
    <citation type="submission" date="2024-01" db="EMBL/GenBank/DDBJ databases">
        <title>A draft genome for a cacao thread blight-causing isolate of Paramarasmius palmivorus.</title>
        <authorList>
            <person name="Baruah I.K."/>
            <person name="Bukari Y."/>
            <person name="Amoako-Attah I."/>
            <person name="Meinhardt L.W."/>
            <person name="Bailey B.A."/>
            <person name="Cohen S.P."/>
        </authorList>
    </citation>
    <scope>NUCLEOTIDE SEQUENCE [LARGE SCALE GENOMIC DNA]</scope>
    <source>
        <strain evidence="1 2">GH-12</strain>
    </source>
</reference>
<comment type="caution">
    <text evidence="1">The sequence shown here is derived from an EMBL/GenBank/DDBJ whole genome shotgun (WGS) entry which is preliminary data.</text>
</comment>
<organism evidence="1 2">
    <name type="scientific">Paramarasmius palmivorus</name>
    <dbReference type="NCBI Taxonomy" id="297713"/>
    <lineage>
        <taxon>Eukaryota</taxon>
        <taxon>Fungi</taxon>
        <taxon>Dikarya</taxon>
        <taxon>Basidiomycota</taxon>
        <taxon>Agaricomycotina</taxon>
        <taxon>Agaricomycetes</taxon>
        <taxon>Agaricomycetidae</taxon>
        <taxon>Agaricales</taxon>
        <taxon>Marasmiineae</taxon>
        <taxon>Marasmiaceae</taxon>
        <taxon>Paramarasmius</taxon>
    </lineage>
</organism>